<keyword evidence="4 6" id="KW-0808">Transferase</keyword>
<dbReference type="NCBIfam" id="TIGR00096">
    <property type="entry name" value="16S rRNA (cytidine(1402)-2'-O)-methyltransferase"/>
    <property type="match status" value="1"/>
</dbReference>
<dbReference type="PANTHER" id="PTHR46111:SF1">
    <property type="entry name" value="RIBOSOMAL RNA SMALL SUBUNIT METHYLTRANSFERASE I"/>
    <property type="match status" value="1"/>
</dbReference>
<dbReference type="FunFam" id="3.30.950.10:FF:000002">
    <property type="entry name" value="Ribosomal RNA small subunit methyltransferase I"/>
    <property type="match status" value="1"/>
</dbReference>
<dbReference type="InterPro" id="IPR014776">
    <property type="entry name" value="4pyrrole_Mease_sub2"/>
</dbReference>
<dbReference type="InterPro" id="IPR008189">
    <property type="entry name" value="rRNA_ssu_MeTfrase_I"/>
</dbReference>
<comment type="catalytic activity">
    <reaction evidence="6">
        <text>cytidine(1402) in 16S rRNA + S-adenosyl-L-methionine = 2'-O-methylcytidine(1402) in 16S rRNA + S-adenosyl-L-homocysteine + H(+)</text>
        <dbReference type="Rhea" id="RHEA:42924"/>
        <dbReference type="Rhea" id="RHEA-COMP:10285"/>
        <dbReference type="Rhea" id="RHEA-COMP:10286"/>
        <dbReference type="ChEBI" id="CHEBI:15378"/>
        <dbReference type="ChEBI" id="CHEBI:57856"/>
        <dbReference type="ChEBI" id="CHEBI:59789"/>
        <dbReference type="ChEBI" id="CHEBI:74495"/>
        <dbReference type="ChEBI" id="CHEBI:82748"/>
        <dbReference type="EC" id="2.1.1.198"/>
    </reaction>
</comment>
<evidence type="ECO:0000256" key="2">
    <source>
        <dbReference type="ARBA" id="ARBA00022552"/>
    </source>
</evidence>
<protein>
    <recommendedName>
        <fullName evidence="6">Ribosomal RNA small subunit methyltransferase I</fullName>
        <ecNumber evidence="6">2.1.1.198</ecNumber>
    </recommendedName>
    <alternativeName>
        <fullName evidence="6">16S rRNA 2'-O-ribose C1402 methyltransferase</fullName>
    </alternativeName>
    <alternativeName>
        <fullName evidence="6">rRNA (cytidine-2'-O-)-methyltransferase RsmI</fullName>
    </alternativeName>
</protein>
<reference evidence="8 9" key="1">
    <citation type="submission" date="2009-04" db="EMBL/GenBank/DDBJ databases">
        <authorList>
            <person name="Reysenbach A.-L."/>
            <person name="Heidelberg J.F."/>
            <person name="Nelson W.C."/>
        </authorList>
    </citation>
    <scope>NUCLEOTIDE SEQUENCE [LARGE SCALE GENOMIC DNA]</scope>
    <source>
        <strain evidence="8 9">SS-5</strain>
    </source>
</reference>
<dbReference type="GO" id="GO:0005737">
    <property type="term" value="C:cytoplasm"/>
    <property type="evidence" value="ECO:0007669"/>
    <property type="project" value="UniProtKB-SubCell"/>
</dbReference>
<keyword evidence="3 6" id="KW-0489">Methyltransferase</keyword>
<gene>
    <name evidence="6" type="primary">rsmI</name>
    <name evidence="8" type="ORF">SULYE_1377</name>
</gene>
<keyword evidence="5 6" id="KW-0949">S-adenosyl-L-methionine</keyword>
<keyword evidence="1 6" id="KW-0963">Cytoplasm</keyword>
<dbReference type="FunFam" id="3.40.1010.10:FF:000007">
    <property type="entry name" value="Ribosomal RNA small subunit methyltransferase I"/>
    <property type="match status" value="1"/>
</dbReference>
<dbReference type="HAMAP" id="MF_01877">
    <property type="entry name" value="16SrRNA_methyltr_I"/>
    <property type="match status" value="1"/>
</dbReference>
<accession>C4FLC3</accession>
<dbReference type="InterPro" id="IPR014777">
    <property type="entry name" value="4pyrrole_Mease_sub1"/>
</dbReference>
<comment type="function">
    <text evidence="6">Catalyzes the 2'-O-methylation of the ribose of cytidine 1402 (C1402) in 16S rRNA.</text>
</comment>
<evidence type="ECO:0000256" key="4">
    <source>
        <dbReference type="ARBA" id="ARBA00022679"/>
    </source>
</evidence>
<evidence type="ECO:0000256" key="3">
    <source>
        <dbReference type="ARBA" id="ARBA00022603"/>
    </source>
</evidence>
<dbReference type="InterPro" id="IPR035996">
    <property type="entry name" value="4pyrrol_Methylase_sf"/>
</dbReference>
<evidence type="ECO:0000313" key="8">
    <source>
        <dbReference type="EMBL" id="EEP60127.1"/>
    </source>
</evidence>
<dbReference type="PROSITE" id="PS01296">
    <property type="entry name" value="RSMI"/>
    <property type="match status" value="1"/>
</dbReference>
<dbReference type="Pfam" id="PF00590">
    <property type="entry name" value="TP_methylase"/>
    <property type="match status" value="1"/>
</dbReference>
<proteinExistence type="inferred from homology"/>
<evidence type="ECO:0000256" key="1">
    <source>
        <dbReference type="ARBA" id="ARBA00022490"/>
    </source>
</evidence>
<dbReference type="EC" id="2.1.1.198" evidence="6"/>
<dbReference type="PIRSF" id="PIRSF005917">
    <property type="entry name" value="MTase_YraL"/>
    <property type="match status" value="1"/>
</dbReference>
<dbReference type="InterPro" id="IPR018063">
    <property type="entry name" value="SAM_MeTrfase_RsmI_CS"/>
</dbReference>
<dbReference type="AlphaFoldDB" id="C4FLC3"/>
<dbReference type="GO" id="GO:0070677">
    <property type="term" value="F:rRNA (cytosine-2'-O-)-methyltransferase activity"/>
    <property type="evidence" value="ECO:0007669"/>
    <property type="project" value="UniProtKB-UniRule"/>
</dbReference>
<comment type="caution">
    <text evidence="8">The sequence shown here is derived from an EMBL/GenBank/DDBJ whole genome shotgun (WGS) entry which is preliminary data.</text>
</comment>
<dbReference type="Gene3D" id="3.30.950.10">
    <property type="entry name" value="Methyltransferase, Cobalt-precorrin-4 Transmethylase, Domain 2"/>
    <property type="match status" value="1"/>
</dbReference>
<dbReference type="InterPro" id="IPR000878">
    <property type="entry name" value="4pyrrol_Mease"/>
</dbReference>
<feature type="domain" description="Tetrapyrrole methylase" evidence="7">
    <location>
        <begin position="4"/>
        <end position="198"/>
    </location>
</feature>
<dbReference type="EMBL" id="ABZS01000147">
    <property type="protein sequence ID" value="EEP60127.1"/>
    <property type="molecule type" value="Genomic_DNA"/>
</dbReference>
<sequence>MAVLYVVATPIGNLQDISFRALDTLKKVKYIACEDTRQTKKLLNFYGIEDKHLISYHEHNEEEASEKILKILEKEDVALVSDAGTPCISDPGYRVVKKARENNIKVVPIPGPFAGAAALSASGLPSDKFLFLGFLPQKRSHKEKVLKKYIELDATLILYESPNRVMDTVDLIKDLDEKANIVVAKELTKIHEEFIIGNPFEILDFFEKNPDKIKGEFVILVHPSEKEAAIDEDEIKRRIIELKNQNLKSNEIAKIIADEYNLSKNQAYKMALESRNES</sequence>
<dbReference type="Gene3D" id="3.40.1010.10">
    <property type="entry name" value="Cobalt-precorrin-4 Transmethylase, Domain 1"/>
    <property type="match status" value="1"/>
</dbReference>
<dbReference type="CDD" id="cd11648">
    <property type="entry name" value="RsmI"/>
    <property type="match status" value="1"/>
</dbReference>
<comment type="subcellular location">
    <subcellularLocation>
        <location evidence="6">Cytoplasm</location>
    </subcellularLocation>
</comment>
<dbReference type="SUPFAM" id="SSF53790">
    <property type="entry name" value="Tetrapyrrole methylase"/>
    <property type="match status" value="1"/>
</dbReference>
<comment type="similarity">
    <text evidence="6">Belongs to the methyltransferase superfamily. RsmI family.</text>
</comment>
<dbReference type="OrthoDB" id="9809084at2"/>
<evidence type="ECO:0000313" key="9">
    <source>
        <dbReference type="Proteomes" id="UP000005540"/>
    </source>
</evidence>
<dbReference type="RefSeq" id="WP_007547681.1">
    <property type="nucleotide sequence ID" value="NZ_ABZS01000147.1"/>
</dbReference>
<evidence type="ECO:0000256" key="5">
    <source>
        <dbReference type="ARBA" id="ARBA00022691"/>
    </source>
</evidence>
<keyword evidence="9" id="KW-1185">Reference proteome</keyword>
<dbReference type="Proteomes" id="UP000005540">
    <property type="component" value="Unassembled WGS sequence"/>
</dbReference>
<name>C4FLC3_9AQUI</name>
<keyword evidence="2 6" id="KW-0698">rRNA processing</keyword>
<evidence type="ECO:0000259" key="7">
    <source>
        <dbReference type="Pfam" id="PF00590"/>
    </source>
</evidence>
<evidence type="ECO:0000256" key="6">
    <source>
        <dbReference type="HAMAP-Rule" id="MF_01877"/>
    </source>
</evidence>
<organism evidence="8 9">
    <name type="scientific">Sulfurihydrogenibium yellowstonense SS-5</name>
    <dbReference type="NCBI Taxonomy" id="432331"/>
    <lineage>
        <taxon>Bacteria</taxon>
        <taxon>Pseudomonadati</taxon>
        <taxon>Aquificota</taxon>
        <taxon>Aquificia</taxon>
        <taxon>Aquificales</taxon>
        <taxon>Hydrogenothermaceae</taxon>
        <taxon>Sulfurihydrogenibium</taxon>
    </lineage>
</organism>
<dbReference type="PANTHER" id="PTHR46111">
    <property type="entry name" value="RIBOSOMAL RNA SMALL SUBUNIT METHYLTRANSFERASE I"/>
    <property type="match status" value="1"/>
</dbReference>